<gene>
    <name evidence="5" type="primary">RLCK176_4</name>
    <name evidence="5" type="ORF">CK203_059921</name>
</gene>
<reference evidence="5 6" key="1">
    <citation type="journal article" date="2018" name="PLoS Genet.">
        <title>Population sequencing reveals clonal diversity and ancestral inbreeding in the grapevine cultivar Chardonnay.</title>
        <authorList>
            <person name="Roach M.J."/>
            <person name="Johnson D.L."/>
            <person name="Bohlmann J."/>
            <person name="van Vuuren H.J."/>
            <person name="Jones S.J."/>
            <person name="Pretorius I.S."/>
            <person name="Schmidt S.A."/>
            <person name="Borneman A.R."/>
        </authorList>
    </citation>
    <scope>NUCLEOTIDE SEQUENCE [LARGE SCALE GENOMIC DNA]</scope>
    <source>
        <strain evidence="6">cv. Chardonnay</strain>
        <tissue evidence="5">Leaf</tissue>
    </source>
</reference>
<dbReference type="PANTHER" id="PTHR45621">
    <property type="entry name" value="OS01G0588500 PROTEIN-RELATED"/>
    <property type="match status" value="1"/>
</dbReference>
<dbReference type="GO" id="GO:0005524">
    <property type="term" value="F:ATP binding"/>
    <property type="evidence" value="ECO:0007669"/>
    <property type="project" value="InterPro"/>
</dbReference>
<keyword evidence="5" id="KW-0675">Receptor</keyword>
<evidence type="ECO:0000313" key="5">
    <source>
        <dbReference type="EMBL" id="RVW73887.1"/>
    </source>
</evidence>
<evidence type="ECO:0000256" key="2">
    <source>
        <dbReference type="ARBA" id="ARBA00022475"/>
    </source>
</evidence>
<name>A0A438GNW1_VITVI</name>
<dbReference type="Proteomes" id="UP000288805">
    <property type="component" value="Unassembled WGS sequence"/>
</dbReference>
<feature type="domain" description="Protein kinase" evidence="4">
    <location>
        <begin position="122"/>
        <end position="449"/>
    </location>
</feature>
<dbReference type="EMBL" id="QGNW01000381">
    <property type="protein sequence ID" value="RVW73887.1"/>
    <property type="molecule type" value="Genomic_DNA"/>
</dbReference>
<dbReference type="AlphaFoldDB" id="A0A438GNW1"/>
<organism evidence="5 6">
    <name type="scientific">Vitis vinifera</name>
    <name type="common">Grape</name>
    <dbReference type="NCBI Taxonomy" id="29760"/>
    <lineage>
        <taxon>Eukaryota</taxon>
        <taxon>Viridiplantae</taxon>
        <taxon>Streptophyta</taxon>
        <taxon>Embryophyta</taxon>
        <taxon>Tracheophyta</taxon>
        <taxon>Spermatophyta</taxon>
        <taxon>Magnoliopsida</taxon>
        <taxon>eudicotyledons</taxon>
        <taxon>Gunneridae</taxon>
        <taxon>Pentapetalae</taxon>
        <taxon>rosids</taxon>
        <taxon>Vitales</taxon>
        <taxon>Vitaceae</taxon>
        <taxon>Viteae</taxon>
        <taxon>Vitis</taxon>
    </lineage>
</organism>
<keyword evidence="2" id="KW-0472">Membrane</keyword>
<dbReference type="PROSITE" id="PS50011">
    <property type="entry name" value="PROTEIN_KINASE_DOM"/>
    <property type="match status" value="1"/>
</dbReference>
<keyword evidence="2" id="KW-1003">Cell membrane</keyword>
<dbReference type="InterPro" id="IPR000719">
    <property type="entry name" value="Prot_kinase_dom"/>
</dbReference>
<comment type="subcellular location">
    <subcellularLocation>
        <location evidence="1">Cell membrane</location>
    </subcellularLocation>
</comment>
<dbReference type="Gene3D" id="1.10.510.10">
    <property type="entry name" value="Transferase(Phosphotransferase) domain 1"/>
    <property type="match status" value="1"/>
</dbReference>
<evidence type="ECO:0000313" key="6">
    <source>
        <dbReference type="Proteomes" id="UP000288805"/>
    </source>
</evidence>
<dbReference type="SUPFAM" id="SSF56112">
    <property type="entry name" value="Protein kinase-like (PK-like)"/>
    <property type="match status" value="1"/>
</dbReference>
<evidence type="ECO:0000256" key="1">
    <source>
        <dbReference type="ARBA" id="ARBA00004236"/>
    </source>
</evidence>
<keyword evidence="5" id="KW-0418">Kinase</keyword>
<dbReference type="InterPro" id="IPR001245">
    <property type="entry name" value="Ser-Thr/Tyr_kinase_cat_dom"/>
</dbReference>
<feature type="region of interest" description="Disordered" evidence="3">
    <location>
        <begin position="421"/>
        <end position="449"/>
    </location>
</feature>
<dbReference type="GO" id="GO:0004672">
    <property type="term" value="F:protein kinase activity"/>
    <property type="evidence" value="ECO:0007669"/>
    <property type="project" value="InterPro"/>
</dbReference>
<keyword evidence="5" id="KW-0808">Transferase</keyword>
<dbReference type="PROSITE" id="PS00109">
    <property type="entry name" value="PROTEIN_KINASE_TYR"/>
    <property type="match status" value="1"/>
</dbReference>
<sequence>MCATVCSTLVTCNGSSDGSVKVPAVEEGTTSEEKQLYEPAPSSPFSIEEGGSIKAPAVDTGTTSKEKQPYEPASLPFPTQGNDSMKAPAVEGGTTSEEKQLYEPVPLPFPREGGDFIKASAVEARTTLKETQLSEHAPSQRRKEWIDEHSFATGEPGTGVVIAVKCLKLESLLGNKEWLAEINYLGQLYHPHIVKLIGFCSEDEQRLLMYEYMPQASLENHIYMRGSYNELSWHLRLKVVLGAAKGFAFLHSAETQVIYRDFSTSNILLDSNYNAKLSDFGLARYGRTGDESHISSLVMGTYGYAAPEYIATGRLTAMSDVYSFGVVLLETLSGRRAVDKGGPLAEQNLVEWAKPYLATKAESSVLWTNVLRAKDDGGCSSSRIARNEKPPAAIQVVGRSIGYGSDDVRNEKHAAAASFPRSTVDARRKKSVRTVGTHVLNPHSTPTTT</sequence>
<dbReference type="GO" id="GO:0005886">
    <property type="term" value="C:plasma membrane"/>
    <property type="evidence" value="ECO:0007669"/>
    <property type="project" value="UniProtKB-SubCell"/>
</dbReference>
<evidence type="ECO:0000259" key="4">
    <source>
        <dbReference type="PROSITE" id="PS50011"/>
    </source>
</evidence>
<proteinExistence type="predicted"/>
<dbReference type="InterPro" id="IPR008266">
    <property type="entry name" value="Tyr_kinase_AS"/>
</dbReference>
<evidence type="ECO:0000256" key="3">
    <source>
        <dbReference type="SAM" id="MobiDB-lite"/>
    </source>
</evidence>
<dbReference type="Pfam" id="PF07714">
    <property type="entry name" value="PK_Tyr_Ser-Thr"/>
    <property type="match status" value="1"/>
</dbReference>
<protein>
    <submittedName>
        <fullName evidence="5">Receptor-like cytoplasmic kinase 176</fullName>
    </submittedName>
</protein>
<dbReference type="InterPro" id="IPR011009">
    <property type="entry name" value="Kinase-like_dom_sf"/>
</dbReference>
<dbReference type="InterPro" id="IPR050823">
    <property type="entry name" value="Plant_Ser_Thr_Prot_Kinase"/>
</dbReference>
<accession>A0A438GNW1</accession>
<feature type="region of interest" description="Disordered" evidence="3">
    <location>
        <begin position="17"/>
        <end position="99"/>
    </location>
</feature>
<comment type="caution">
    <text evidence="5">The sequence shown here is derived from an EMBL/GenBank/DDBJ whole genome shotgun (WGS) entry which is preliminary data.</text>
</comment>